<comment type="caution">
    <text evidence="1">The sequence shown here is derived from an EMBL/GenBank/DDBJ whole genome shotgun (WGS) entry which is preliminary data.</text>
</comment>
<sequence length="103" mass="11974">MFGLLSILYYTIIARHLIRDNDDIQQKQRHAPYTIVIEGKNSLRVYNDFGYKKTQYLDKYDEKMTYKYVHDTRYGTNLGTESIIQSSPVKCRASGPGEKCALN</sequence>
<dbReference type="EMBL" id="JWZT01003251">
    <property type="protein sequence ID" value="KII67296.1"/>
    <property type="molecule type" value="Genomic_DNA"/>
</dbReference>
<keyword evidence="2" id="KW-1185">Reference proteome</keyword>
<reference evidence="1 2" key="1">
    <citation type="journal article" date="2014" name="Genome Biol. Evol.">
        <title>The genome of the myxosporean Thelohanellus kitauei shows adaptations to nutrient acquisition within its fish host.</title>
        <authorList>
            <person name="Yang Y."/>
            <person name="Xiong J."/>
            <person name="Zhou Z."/>
            <person name="Huo F."/>
            <person name="Miao W."/>
            <person name="Ran C."/>
            <person name="Liu Y."/>
            <person name="Zhang J."/>
            <person name="Feng J."/>
            <person name="Wang M."/>
            <person name="Wang M."/>
            <person name="Wang L."/>
            <person name="Yao B."/>
        </authorList>
    </citation>
    <scope>NUCLEOTIDE SEQUENCE [LARGE SCALE GENOMIC DNA]</scope>
    <source>
        <strain evidence="1">Wuqing</strain>
    </source>
</reference>
<gene>
    <name evidence="1" type="ORF">RF11_07719</name>
</gene>
<name>A0A0C2MJG9_THEKT</name>
<organism evidence="1 2">
    <name type="scientific">Thelohanellus kitauei</name>
    <name type="common">Myxosporean</name>
    <dbReference type="NCBI Taxonomy" id="669202"/>
    <lineage>
        <taxon>Eukaryota</taxon>
        <taxon>Metazoa</taxon>
        <taxon>Cnidaria</taxon>
        <taxon>Myxozoa</taxon>
        <taxon>Myxosporea</taxon>
        <taxon>Bivalvulida</taxon>
        <taxon>Platysporina</taxon>
        <taxon>Myxobolidae</taxon>
        <taxon>Thelohanellus</taxon>
    </lineage>
</organism>
<protein>
    <submittedName>
        <fullName evidence="1">Uncharacterized protein</fullName>
    </submittedName>
</protein>
<evidence type="ECO:0000313" key="1">
    <source>
        <dbReference type="EMBL" id="KII67296.1"/>
    </source>
</evidence>
<evidence type="ECO:0000313" key="2">
    <source>
        <dbReference type="Proteomes" id="UP000031668"/>
    </source>
</evidence>
<dbReference type="AlphaFoldDB" id="A0A0C2MJG9"/>
<dbReference type="Proteomes" id="UP000031668">
    <property type="component" value="Unassembled WGS sequence"/>
</dbReference>
<proteinExistence type="predicted"/>
<accession>A0A0C2MJG9</accession>